<proteinExistence type="predicted"/>
<evidence type="ECO:0000313" key="1">
    <source>
        <dbReference type="EMBL" id="RSM00827.1"/>
    </source>
</evidence>
<protein>
    <submittedName>
        <fullName evidence="1">Uncharacterized protein</fullName>
    </submittedName>
</protein>
<organism evidence="1 2">
    <name type="scientific">Fusarium oligoseptatum</name>
    <dbReference type="NCBI Taxonomy" id="2604345"/>
    <lineage>
        <taxon>Eukaryota</taxon>
        <taxon>Fungi</taxon>
        <taxon>Dikarya</taxon>
        <taxon>Ascomycota</taxon>
        <taxon>Pezizomycotina</taxon>
        <taxon>Sordariomycetes</taxon>
        <taxon>Hypocreomycetidae</taxon>
        <taxon>Hypocreales</taxon>
        <taxon>Nectriaceae</taxon>
        <taxon>Fusarium</taxon>
        <taxon>Fusarium solani species complex</taxon>
    </lineage>
</organism>
<keyword evidence="2" id="KW-1185">Reference proteome</keyword>
<name>A0A428TFM0_9HYPO</name>
<gene>
    <name evidence="1" type="ORF">CEP52_008895</name>
</gene>
<reference evidence="1 2" key="1">
    <citation type="submission" date="2017-06" db="EMBL/GenBank/DDBJ databases">
        <title>Comparative genomic analysis of Ambrosia Fusariam Clade fungi.</title>
        <authorList>
            <person name="Stajich J.E."/>
            <person name="Carrillo J."/>
            <person name="Kijimoto T."/>
            <person name="Eskalen A."/>
            <person name="O'Donnell K."/>
            <person name="Kasson M."/>
        </authorList>
    </citation>
    <scope>NUCLEOTIDE SEQUENCE [LARGE SCALE GENOMIC DNA]</scope>
    <source>
        <strain evidence="1 2">NRRL62579</strain>
    </source>
</reference>
<comment type="caution">
    <text evidence="1">The sequence shown here is derived from an EMBL/GenBank/DDBJ whole genome shotgun (WGS) entry which is preliminary data.</text>
</comment>
<dbReference type="Proteomes" id="UP000287144">
    <property type="component" value="Unassembled WGS sequence"/>
</dbReference>
<accession>A0A428TFM0</accession>
<evidence type="ECO:0000313" key="2">
    <source>
        <dbReference type="Proteomes" id="UP000287144"/>
    </source>
</evidence>
<dbReference type="Gene3D" id="1.25.40.10">
    <property type="entry name" value="Tetratricopeptide repeat domain"/>
    <property type="match status" value="1"/>
</dbReference>
<dbReference type="EMBL" id="NKCK01000090">
    <property type="protein sequence ID" value="RSM00827.1"/>
    <property type="molecule type" value="Genomic_DNA"/>
</dbReference>
<dbReference type="AlphaFoldDB" id="A0A428TFM0"/>
<sequence>MGLGDYVKAEEGLRKLLGEISSTGLDGKGKEIVLDIRRETTYRHALALSRLERHLEVLEALSMVDFNQSSDQAETTLILQAKVYRLRALSGAYLGFRPFSRFKTDLAEADRLCKRLSDVPTPAMEKPQRFDMFKYRRMEISNSLNESRVIMLQGDYRGALEVLQPALRDAILKIGETDVLTLEATILNCHLQILVGQFHLGRQSCERCLDVIVDALGPEHNLALEAEYLLIAAAQAEGLLTLALDDSLALCHRVKSKTDFGVKHPSALRYRIQLGDLQLQHGNYLEAESTLESVLVDSAETWSPKNHPNALRIHSQLALAQYHLGKLDMAERNISTALGGQLQTYLRIEKGGLWQRDECAGKFLEKTPTLLHTVKGFFLPPATGSKFGDAMPHPDVLVSLLTLGSSIDGPDIFPDTWEGGHGVAESSPIMQQSENYHPTVLHARQEFLVVSILACGGVVDDIKYVQSCKKELEFILAAQQSRLGWNHPHRLGTLFSLLALQVGLDEPKDKVLKTLEELMGRLTRDDIRRQRFLESLLMEEKVAGVLHSRPDLRKRCRAIAEDIMDVVSDHKAIDPSLGGALEMVKDRTRALSDRRLFRDNGSGNKWFFRVITCRDL</sequence>
<dbReference type="SUPFAM" id="SSF48452">
    <property type="entry name" value="TPR-like"/>
    <property type="match status" value="1"/>
</dbReference>
<dbReference type="InterPro" id="IPR011990">
    <property type="entry name" value="TPR-like_helical_dom_sf"/>
</dbReference>